<dbReference type="KEGG" id="malv:MALV_30860"/>
<evidence type="ECO:0000256" key="1">
    <source>
        <dbReference type="SAM" id="Phobius"/>
    </source>
</evidence>
<keyword evidence="1" id="KW-0812">Transmembrane</keyword>
<dbReference type="RefSeq" id="WP_163665322.1">
    <property type="nucleotide sequence ID" value="NZ_AP022565.1"/>
</dbReference>
<sequence>MIAGSSTTMKSWGPSVFGAAVFAGLLWPVLLACIGIFDPVPHTRNVVTVGAVALLIAAAGIGLYRYKAPRIGAAITLGALLGLPMLLSLMIFGIAK</sequence>
<feature type="transmembrane region" description="Helical" evidence="1">
    <location>
        <begin position="43"/>
        <end position="64"/>
    </location>
</feature>
<organism evidence="2 3">
    <name type="scientific">Mycolicibacterium alvei</name>
    <dbReference type="NCBI Taxonomy" id="67081"/>
    <lineage>
        <taxon>Bacteria</taxon>
        <taxon>Bacillati</taxon>
        <taxon>Actinomycetota</taxon>
        <taxon>Actinomycetes</taxon>
        <taxon>Mycobacteriales</taxon>
        <taxon>Mycobacteriaceae</taxon>
        <taxon>Mycolicibacterium</taxon>
    </lineage>
</organism>
<feature type="transmembrane region" description="Helical" evidence="1">
    <location>
        <begin position="71"/>
        <end position="95"/>
    </location>
</feature>
<protein>
    <submittedName>
        <fullName evidence="2">Uncharacterized protein</fullName>
    </submittedName>
</protein>
<evidence type="ECO:0000313" key="3">
    <source>
        <dbReference type="Proteomes" id="UP000466906"/>
    </source>
</evidence>
<dbReference type="Proteomes" id="UP000466906">
    <property type="component" value="Chromosome"/>
</dbReference>
<keyword evidence="3" id="KW-1185">Reference proteome</keyword>
<accession>A0A6N4UWU8</accession>
<feature type="transmembrane region" description="Helical" evidence="1">
    <location>
        <begin position="12"/>
        <end position="37"/>
    </location>
</feature>
<proteinExistence type="predicted"/>
<keyword evidence="1" id="KW-0472">Membrane</keyword>
<reference evidence="2 3" key="1">
    <citation type="journal article" date="2019" name="Emerg. Microbes Infect.">
        <title>Comprehensive subspecies identification of 175 nontuberculous mycobacteria species based on 7547 genomic profiles.</title>
        <authorList>
            <person name="Matsumoto Y."/>
            <person name="Kinjo T."/>
            <person name="Motooka D."/>
            <person name="Nabeya D."/>
            <person name="Jung N."/>
            <person name="Uechi K."/>
            <person name="Horii T."/>
            <person name="Iida T."/>
            <person name="Fujita J."/>
            <person name="Nakamura S."/>
        </authorList>
    </citation>
    <scope>NUCLEOTIDE SEQUENCE [LARGE SCALE GENOMIC DNA]</scope>
    <source>
        <strain evidence="2 3">JCM 12272</strain>
    </source>
</reference>
<evidence type="ECO:0000313" key="2">
    <source>
        <dbReference type="EMBL" id="BBX27961.1"/>
    </source>
</evidence>
<name>A0A6N4UWU8_9MYCO</name>
<gene>
    <name evidence="2" type="ORF">MALV_30860</name>
</gene>
<keyword evidence="1" id="KW-1133">Transmembrane helix</keyword>
<dbReference type="EMBL" id="AP022565">
    <property type="protein sequence ID" value="BBX27961.1"/>
    <property type="molecule type" value="Genomic_DNA"/>
</dbReference>
<dbReference type="AlphaFoldDB" id="A0A6N4UWU8"/>